<dbReference type="InterPro" id="IPR001314">
    <property type="entry name" value="Peptidase_S1A"/>
</dbReference>
<dbReference type="InterPro" id="IPR051487">
    <property type="entry name" value="Ser/Thr_Proteases_Immune/Dev"/>
</dbReference>
<dbReference type="PRINTS" id="PR00722">
    <property type="entry name" value="CHYMOTRYPSIN"/>
</dbReference>
<evidence type="ECO:0000256" key="1">
    <source>
        <dbReference type="ARBA" id="ARBA00022670"/>
    </source>
</evidence>
<dbReference type="PANTHER" id="PTHR24256">
    <property type="entry name" value="TRYPTASE-RELATED"/>
    <property type="match status" value="1"/>
</dbReference>
<dbReference type="SMART" id="SM00020">
    <property type="entry name" value="Tryp_SPc"/>
    <property type="match status" value="1"/>
</dbReference>
<comment type="similarity">
    <text evidence="10">Belongs to the peptidase S1 family. CLIP subfamily.</text>
</comment>
<dbReference type="AlphaFoldDB" id="A0A8S4SAD2"/>
<keyword evidence="2" id="KW-0479">Metal-binding</keyword>
<dbReference type="EMBL" id="CAKXAJ010026083">
    <property type="protein sequence ID" value="CAH2254627.1"/>
    <property type="molecule type" value="Genomic_DNA"/>
</dbReference>
<dbReference type="GO" id="GO:0046872">
    <property type="term" value="F:metal ion binding"/>
    <property type="evidence" value="ECO:0007669"/>
    <property type="project" value="UniProtKB-KW"/>
</dbReference>
<evidence type="ECO:0000256" key="3">
    <source>
        <dbReference type="ARBA" id="ARBA00022729"/>
    </source>
</evidence>
<evidence type="ECO:0000256" key="6">
    <source>
        <dbReference type="ARBA" id="ARBA00022837"/>
    </source>
</evidence>
<dbReference type="InterPro" id="IPR043504">
    <property type="entry name" value="Peptidase_S1_PA_chymotrypsin"/>
</dbReference>
<dbReference type="CDD" id="cd00190">
    <property type="entry name" value="Tryp_SPc"/>
    <property type="match status" value="1"/>
</dbReference>
<dbReference type="GO" id="GO:0004252">
    <property type="term" value="F:serine-type endopeptidase activity"/>
    <property type="evidence" value="ECO:0007669"/>
    <property type="project" value="InterPro"/>
</dbReference>
<sequence>VCCSDFSEDEIENHPNAALLPKDCGDIDGSRIFGGRIAKLYEFPWMALISYYTREGLQFQCAGSVINTRYILTAAHCVVPKKKIAGVRIGEFDVCCSDFSEDEIENHPNAALLPKDCGDIDGSRIFGGRIAKLYEFPWMALISYYTREGLQFQCAGSVINTRYILTAAHCVVPKKKIAGVRIGEFDVFSKNDCQGDPYNAICESNLQDILVDKVTIHPEYQGEPPVQYDIALIRLQSPIDFSFKNAAPICLPVPRKLRSIEVGGRNATVAGWGSTEAGPDSPLLLKVDVPIRTGEACRKYYNKNSGPGTDKTDKTLCAGEYKKDSCSGDSGGPMMIEEEYEGVFRMIQYGIVSYGPRQCGSTYPGVYTDVTKFVKWILDNIKA</sequence>
<keyword evidence="9" id="KW-0325">Glycoprotein</keyword>
<keyword evidence="1 11" id="KW-0645">Protease</keyword>
<name>A0A8S4SAD2_9NEOP</name>
<gene>
    <name evidence="13" type="primary">jg25103</name>
    <name evidence="13" type="ORF">PAEG_LOCUS22679</name>
</gene>
<feature type="non-terminal residue" evidence="13">
    <location>
        <position position="1"/>
    </location>
</feature>
<dbReference type="SUPFAM" id="SSF50494">
    <property type="entry name" value="Trypsin-like serine proteases"/>
    <property type="match status" value="2"/>
</dbReference>
<dbReference type="Gene3D" id="2.40.10.10">
    <property type="entry name" value="Trypsin-like serine proteases"/>
    <property type="match status" value="3"/>
</dbReference>
<dbReference type="GO" id="GO:0051604">
    <property type="term" value="P:protein maturation"/>
    <property type="evidence" value="ECO:0007669"/>
    <property type="project" value="UniProtKB-ARBA"/>
</dbReference>
<dbReference type="PROSITE" id="PS50240">
    <property type="entry name" value="TRYPSIN_DOM"/>
    <property type="match status" value="1"/>
</dbReference>
<evidence type="ECO:0000256" key="7">
    <source>
        <dbReference type="ARBA" id="ARBA00023145"/>
    </source>
</evidence>
<keyword evidence="7" id="KW-0865">Zymogen</keyword>
<evidence type="ECO:0000313" key="13">
    <source>
        <dbReference type="EMBL" id="CAH2254627.1"/>
    </source>
</evidence>
<evidence type="ECO:0000313" key="14">
    <source>
        <dbReference type="Proteomes" id="UP000838756"/>
    </source>
</evidence>
<dbReference type="InterPro" id="IPR018114">
    <property type="entry name" value="TRYPSIN_HIS"/>
</dbReference>
<evidence type="ECO:0000256" key="8">
    <source>
        <dbReference type="ARBA" id="ARBA00023157"/>
    </source>
</evidence>
<keyword evidence="8" id="KW-1015">Disulfide bond</keyword>
<reference evidence="13" key="1">
    <citation type="submission" date="2022-03" db="EMBL/GenBank/DDBJ databases">
        <authorList>
            <person name="Lindestad O."/>
        </authorList>
    </citation>
    <scope>NUCLEOTIDE SEQUENCE</scope>
</reference>
<dbReference type="FunFam" id="2.40.10.10:FF:000028">
    <property type="entry name" value="Serine protease easter"/>
    <property type="match status" value="1"/>
</dbReference>
<evidence type="ECO:0000256" key="4">
    <source>
        <dbReference type="ARBA" id="ARBA00022801"/>
    </source>
</evidence>
<comment type="caution">
    <text evidence="13">The sequence shown here is derived from an EMBL/GenBank/DDBJ whole genome shotgun (WGS) entry which is preliminary data.</text>
</comment>
<evidence type="ECO:0000256" key="9">
    <source>
        <dbReference type="ARBA" id="ARBA00023180"/>
    </source>
</evidence>
<dbReference type="InterPro" id="IPR033116">
    <property type="entry name" value="TRYPSIN_SER"/>
</dbReference>
<keyword evidence="6" id="KW-0106">Calcium</keyword>
<keyword evidence="3" id="KW-0732">Signal</keyword>
<organism evidence="13 14">
    <name type="scientific">Pararge aegeria aegeria</name>
    <dbReference type="NCBI Taxonomy" id="348720"/>
    <lineage>
        <taxon>Eukaryota</taxon>
        <taxon>Metazoa</taxon>
        <taxon>Ecdysozoa</taxon>
        <taxon>Arthropoda</taxon>
        <taxon>Hexapoda</taxon>
        <taxon>Insecta</taxon>
        <taxon>Pterygota</taxon>
        <taxon>Neoptera</taxon>
        <taxon>Endopterygota</taxon>
        <taxon>Lepidoptera</taxon>
        <taxon>Glossata</taxon>
        <taxon>Ditrysia</taxon>
        <taxon>Papilionoidea</taxon>
        <taxon>Nymphalidae</taxon>
        <taxon>Satyrinae</taxon>
        <taxon>Satyrini</taxon>
        <taxon>Parargina</taxon>
        <taxon>Pararge</taxon>
    </lineage>
</organism>
<feature type="domain" description="Peptidase S1" evidence="12">
    <location>
        <begin position="125"/>
        <end position="382"/>
    </location>
</feature>
<dbReference type="InterPro" id="IPR009003">
    <property type="entry name" value="Peptidase_S1_PA"/>
</dbReference>
<dbReference type="GO" id="GO:0006508">
    <property type="term" value="P:proteolysis"/>
    <property type="evidence" value="ECO:0007669"/>
    <property type="project" value="UniProtKB-KW"/>
</dbReference>
<proteinExistence type="inferred from homology"/>
<protein>
    <submittedName>
        <fullName evidence="13">Jg25103 protein</fullName>
    </submittedName>
</protein>
<dbReference type="InterPro" id="IPR001254">
    <property type="entry name" value="Trypsin_dom"/>
</dbReference>
<evidence type="ECO:0000256" key="10">
    <source>
        <dbReference type="ARBA" id="ARBA00024195"/>
    </source>
</evidence>
<evidence type="ECO:0000256" key="2">
    <source>
        <dbReference type="ARBA" id="ARBA00022723"/>
    </source>
</evidence>
<keyword evidence="14" id="KW-1185">Reference proteome</keyword>
<evidence type="ECO:0000256" key="5">
    <source>
        <dbReference type="ARBA" id="ARBA00022825"/>
    </source>
</evidence>
<evidence type="ECO:0000259" key="12">
    <source>
        <dbReference type="PROSITE" id="PS50240"/>
    </source>
</evidence>
<evidence type="ECO:0000256" key="11">
    <source>
        <dbReference type="RuleBase" id="RU363034"/>
    </source>
</evidence>
<dbReference type="OrthoDB" id="547031at2759"/>
<dbReference type="PROSITE" id="PS00135">
    <property type="entry name" value="TRYPSIN_SER"/>
    <property type="match status" value="1"/>
</dbReference>
<dbReference type="Proteomes" id="UP000838756">
    <property type="component" value="Unassembled WGS sequence"/>
</dbReference>
<dbReference type="FunFam" id="2.40.10.10:FF:000078">
    <property type="entry name" value="Serine protease H137"/>
    <property type="match status" value="1"/>
</dbReference>
<dbReference type="PROSITE" id="PS00134">
    <property type="entry name" value="TRYPSIN_HIS"/>
    <property type="match status" value="1"/>
</dbReference>
<accession>A0A8S4SAD2</accession>
<keyword evidence="5 11" id="KW-0720">Serine protease</keyword>
<keyword evidence="4 11" id="KW-0378">Hydrolase</keyword>
<dbReference type="Pfam" id="PF00089">
    <property type="entry name" value="Trypsin"/>
    <property type="match status" value="2"/>
</dbReference>